<accession>A0A850HQ98</accession>
<evidence type="ECO:0000259" key="2">
    <source>
        <dbReference type="Pfam" id="PF00248"/>
    </source>
</evidence>
<dbReference type="InterPro" id="IPR023210">
    <property type="entry name" value="NADP_OxRdtase_dom"/>
</dbReference>
<dbReference type="AlphaFoldDB" id="A0A850HQ98"/>
<gene>
    <name evidence="4" type="ORF">G5A66_07035</name>
    <name evidence="3" type="ORF">G5A75_07055</name>
</gene>
<dbReference type="Proteomes" id="UP000528555">
    <property type="component" value="Unassembled WGS sequence"/>
</dbReference>
<evidence type="ECO:0000256" key="1">
    <source>
        <dbReference type="ARBA" id="ARBA00023002"/>
    </source>
</evidence>
<reference evidence="5 6" key="1">
    <citation type="journal article" date="2020" name="Cell Host Microbe">
        <title>Functional and Genomic Variation between Human-Derived Isolates of Lachnospiraceae Reveals Inter- and Intra-Species Diversity.</title>
        <authorList>
            <person name="Sorbara M.T."/>
            <person name="Littmann E.R."/>
            <person name="Fontana E."/>
            <person name="Moody T.U."/>
            <person name="Kohout C.E."/>
            <person name="Gjonbalaj M."/>
            <person name="Eaton V."/>
            <person name="Seok R."/>
            <person name="Leiner I.M."/>
            <person name="Pamer E.G."/>
        </authorList>
    </citation>
    <scope>NUCLEOTIDE SEQUENCE [LARGE SCALE GENOMIC DNA]</scope>
    <source>
        <strain evidence="4 5">MSK.17.11</strain>
        <strain evidence="3 6">MSK.17.38</strain>
    </source>
</reference>
<dbReference type="Proteomes" id="UP000701680">
    <property type="component" value="Unassembled WGS sequence"/>
</dbReference>
<comment type="caution">
    <text evidence="4">The sequence shown here is derived from an EMBL/GenBank/DDBJ whole genome shotgun (WGS) entry which is preliminary data.</text>
</comment>
<organism evidence="4 5">
    <name type="scientific">Dorea phocaeensis</name>
    <dbReference type="NCBI Taxonomy" id="2040291"/>
    <lineage>
        <taxon>Bacteria</taxon>
        <taxon>Bacillati</taxon>
        <taxon>Bacillota</taxon>
        <taxon>Clostridia</taxon>
        <taxon>Lachnospirales</taxon>
        <taxon>Lachnospiraceae</taxon>
        <taxon>Dorea</taxon>
    </lineage>
</organism>
<dbReference type="CDD" id="cd19149">
    <property type="entry name" value="AKR_AKR11B2"/>
    <property type="match status" value="1"/>
</dbReference>
<dbReference type="Gene3D" id="3.20.20.100">
    <property type="entry name" value="NADP-dependent oxidoreductase domain"/>
    <property type="match status" value="1"/>
</dbReference>
<evidence type="ECO:0000313" key="4">
    <source>
        <dbReference type="EMBL" id="NVH58403.1"/>
    </source>
</evidence>
<sequence length="324" mass="36588">METIKLGNTDMRIPKLGMGTWAIGGGPAWGDRDEQECVTTIQKAVKSGLNLLDTAPAYNFGNSEKIVGKALEGLERKDVCLITKCGIVWTREGSLFNKVGDVQLYKNLSAESIRMEIEDSLKRLRTDYLDIYMTHWQSVEPCFTPIAETMDVLNDLKVKGKIKAIGAANVTREHIEEYVKYGSLDIVQGKYSILDRQVEKDLLPACRENGITFQAYSPLEQGLLSGKYSRDYQPKGAQANKKWFQPEYMTKAIDMMEKWKPLCEKYECSVANLALAWIMKQGDDITVLNGCSKVYQVDENRKAVDIELSDDDAVWMKQLADKII</sequence>
<reference evidence="4" key="2">
    <citation type="submission" date="2020-02" db="EMBL/GenBank/DDBJ databases">
        <authorList>
            <person name="Littmann E."/>
            <person name="Sorbara M."/>
        </authorList>
    </citation>
    <scope>NUCLEOTIDE SEQUENCE</scope>
    <source>
        <strain evidence="4">MSK.17.11</strain>
        <strain evidence="3">MSK.17.38</strain>
    </source>
</reference>
<dbReference type="EMBL" id="JAAIUO010000003">
    <property type="protein sequence ID" value="NSK14629.1"/>
    <property type="molecule type" value="Genomic_DNA"/>
</dbReference>
<keyword evidence="1" id="KW-0560">Oxidoreductase</keyword>
<dbReference type="PANTHER" id="PTHR43364">
    <property type="entry name" value="NADH-SPECIFIC METHYLGLYOXAL REDUCTASE-RELATED"/>
    <property type="match status" value="1"/>
</dbReference>
<evidence type="ECO:0000313" key="6">
    <source>
        <dbReference type="Proteomes" id="UP000701680"/>
    </source>
</evidence>
<protein>
    <submittedName>
        <fullName evidence="4">Aldo/keto reductase</fullName>
    </submittedName>
</protein>
<feature type="domain" description="NADP-dependent oxidoreductase" evidence="2">
    <location>
        <begin position="15"/>
        <end position="315"/>
    </location>
</feature>
<dbReference type="SUPFAM" id="SSF51430">
    <property type="entry name" value="NAD(P)-linked oxidoreductase"/>
    <property type="match status" value="1"/>
</dbReference>
<evidence type="ECO:0000313" key="3">
    <source>
        <dbReference type="EMBL" id="NSK14629.1"/>
    </source>
</evidence>
<dbReference type="Pfam" id="PF00248">
    <property type="entry name" value="Aldo_ket_red"/>
    <property type="match status" value="1"/>
</dbReference>
<dbReference type="InterPro" id="IPR050523">
    <property type="entry name" value="AKR_Detox_Biosynth"/>
</dbReference>
<dbReference type="RefSeq" id="WP_173814652.1">
    <property type="nucleotide sequence ID" value="NZ_JAAITX010000003.1"/>
</dbReference>
<keyword evidence="5" id="KW-1185">Reference proteome</keyword>
<dbReference type="GO" id="GO:0005829">
    <property type="term" value="C:cytosol"/>
    <property type="evidence" value="ECO:0007669"/>
    <property type="project" value="TreeGrafter"/>
</dbReference>
<dbReference type="InterPro" id="IPR036812">
    <property type="entry name" value="NAD(P)_OxRdtase_dom_sf"/>
</dbReference>
<evidence type="ECO:0000313" key="5">
    <source>
        <dbReference type="Proteomes" id="UP000528555"/>
    </source>
</evidence>
<dbReference type="GO" id="GO:0016491">
    <property type="term" value="F:oxidoreductase activity"/>
    <property type="evidence" value="ECO:0007669"/>
    <property type="project" value="UniProtKB-KW"/>
</dbReference>
<dbReference type="PANTHER" id="PTHR43364:SF4">
    <property type="entry name" value="NAD(P)-LINKED OXIDOREDUCTASE SUPERFAMILY PROTEIN"/>
    <property type="match status" value="1"/>
</dbReference>
<dbReference type="EMBL" id="JAAITX010000003">
    <property type="protein sequence ID" value="NVH58403.1"/>
    <property type="molecule type" value="Genomic_DNA"/>
</dbReference>
<proteinExistence type="predicted"/>
<name>A0A850HQ98_9FIRM</name>